<dbReference type="CDD" id="cd01347">
    <property type="entry name" value="ligand_gated_channel"/>
    <property type="match status" value="1"/>
</dbReference>
<evidence type="ECO:0000256" key="5">
    <source>
        <dbReference type="ARBA" id="ARBA00022692"/>
    </source>
</evidence>
<keyword evidence="6 11" id="KW-0798">TonB box</keyword>
<dbReference type="EMBL" id="JACCEM010000008">
    <property type="protein sequence ID" value="NYT50675.1"/>
    <property type="molecule type" value="Genomic_DNA"/>
</dbReference>
<keyword evidence="3 10" id="KW-0813">Transport</keyword>
<evidence type="ECO:0000256" key="8">
    <source>
        <dbReference type="ARBA" id="ARBA00023170"/>
    </source>
</evidence>
<evidence type="ECO:0000256" key="10">
    <source>
        <dbReference type="PROSITE-ProRule" id="PRU01360"/>
    </source>
</evidence>
<dbReference type="InterPro" id="IPR012910">
    <property type="entry name" value="Plug_dom"/>
</dbReference>
<feature type="domain" description="TonB-dependent receptor-like beta-barrel" evidence="12">
    <location>
        <begin position="214"/>
        <end position="667"/>
    </location>
</feature>
<comment type="similarity">
    <text evidence="2 10 11">Belongs to the TonB-dependent receptor family.</text>
</comment>
<evidence type="ECO:0000259" key="12">
    <source>
        <dbReference type="Pfam" id="PF00593"/>
    </source>
</evidence>
<gene>
    <name evidence="14" type="ORF">H0A72_15255</name>
</gene>
<dbReference type="InterPro" id="IPR039426">
    <property type="entry name" value="TonB-dep_rcpt-like"/>
</dbReference>
<dbReference type="PROSITE" id="PS52016">
    <property type="entry name" value="TONB_DEPENDENT_REC_3"/>
    <property type="match status" value="1"/>
</dbReference>
<evidence type="ECO:0000256" key="9">
    <source>
        <dbReference type="ARBA" id="ARBA00023237"/>
    </source>
</evidence>
<evidence type="ECO:0000256" key="11">
    <source>
        <dbReference type="RuleBase" id="RU003357"/>
    </source>
</evidence>
<dbReference type="InterPro" id="IPR037066">
    <property type="entry name" value="Plug_dom_sf"/>
</dbReference>
<dbReference type="SUPFAM" id="SSF56935">
    <property type="entry name" value="Porins"/>
    <property type="match status" value="1"/>
</dbReference>
<dbReference type="InterPro" id="IPR000531">
    <property type="entry name" value="Beta-barrel_TonB"/>
</dbReference>
<evidence type="ECO:0000256" key="6">
    <source>
        <dbReference type="ARBA" id="ARBA00023077"/>
    </source>
</evidence>
<dbReference type="InterPro" id="IPR036942">
    <property type="entry name" value="Beta-barrel_TonB_sf"/>
</dbReference>
<evidence type="ECO:0000313" key="15">
    <source>
        <dbReference type="Proteomes" id="UP000559809"/>
    </source>
</evidence>
<dbReference type="Pfam" id="PF07715">
    <property type="entry name" value="Plug"/>
    <property type="match status" value="1"/>
</dbReference>
<dbReference type="AlphaFoldDB" id="A0A853FXC0"/>
<organism evidence="14 15">
    <name type="scientific">Parapusillimonas granuli</name>
    <dbReference type="NCBI Taxonomy" id="380911"/>
    <lineage>
        <taxon>Bacteria</taxon>
        <taxon>Pseudomonadati</taxon>
        <taxon>Pseudomonadota</taxon>
        <taxon>Betaproteobacteria</taxon>
        <taxon>Burkholderiales</taxon>
        <taxon>Alcaligenaceae</taxon>
        <taxon>Parapusillimonas</taxon>
    </lineage>
</organism>
<dbReference type="RefSeq" id="WP_180157219.1">
    <property type="nucleotide sequence ID" value="NZ_JACCEM010000008.1"/>
</dbReference>
<dbReference type="GO" id="GO:0015891">
    <property type="term" value="P:siderophore transport"/>
    <property type="evidence" value="ECO:0007669"/>
    <property type="project" value="InterPro"/>
</dbReference>
<evidence type="ECO:0000256" key="7">
    <source>
        <dbReference type="ARBA" id="ARBA00023136"/>
    </source>
</evidence>
<dbReference type="Proteomes" id="UP000559809">
    <property type="component" value="Unassembled WGS sequence"/>
</dbReference>
<keyword evidence="4 10" id="KW-1134">Transmembrane beta strand</keyword>
<dbReference type="GO" id="GO:0015344">
    <property type="term" value="F:siderophore uptake transmembrane transporter activity"/>
    <property type="evidence" value="ECO:0007669"/>
    <property type="project" value="TreeGrafter"/>
</dbReference>
<evidence type="ECO:0000256" key="1">
    <source>
        <dbReference type="ARBA" id="ARBA00004571"/>
    </source>
</evidence>
<sequence>MLAFGAAAPQAQDGPAVQGGPATLPAIIIKSRPAAVLDTPASTGSNLNLSPRETPASLDIIRREQLDERGDASVLDAITRSGGISAMGHPGNGGSALSSRGFTDSTSVMRLYDGMRQYGGVGVTFPFDTWSVERIEVLRGPASVVYGDGAIGGVVNVIPRRPRQGPVENELQLTAGTERTGRFAFDSSGALTDKLAYRFDLSGSRSDNWVDRGESRDLTVSGALQWDATRDLRLTLSHAQGRQKPMRYFGTPLIEGRQADELRRKNYNVDDGLIRYRDAWTELDALWTPRDDVTVRAKLYNVRSKRDWRNAEKYVYNPSTKWIDRSDNTEINHDQKQTGLTADAAFDGRLGVFKNIFSIGFDLNRSSFRHTNNTYTGSSGPVDPYDPIPGYFHSDQPTMPRYRNEALQYAVFIEDRLELTPRWSVIAGLRHDHAKLVRDDLVSSARVLDRSYSDTGFRVGTVFQARPGLALYAQYSEAADPVSGILMLSPANAEFEMARGRQIEVGLKQSFLDGKGEWTLALYHIRKTDLLTRDAMDPARRVQVGAQSSRGIEASLSMELARGWTIEANAAMLRARYDDFTESAGSPPMAVSRNGKVPPNVAQRLANLWLGWEFAPGWTAMGGLRYVGKRYADNANTLELPSYTTTDLALRWRLDKDTTITARGYNVFDKAYFTTAYYTPTQWLYGPGRRYELTLNHRF</sequence>
<accession>A0A853FXC0</accession>
<dbReference type="GO" id="GO:0009279">
    <property type="term" value="C:cell outer membrane"/>
    <property type="evidence" value="ECO:0007669"/>
    <property type="project" value="UniProtKB-SubCell"/>
</dbReference>
<keyword evidence="5 10" id="KW-0812">Transmembrane</keyword>
<keyword evidence="8 14" id="KW-0675">Receptor</keyword>
<evidence type="ECO:0000256" key="3">
    <source>
        <dbReference type="ARBA" id="ARBA00022448"/>
    </source>
</evidence>
<comment type="subcellular location">
    <subcellularLocation>
        <location evidence="1 10">Cell outer membrane</location>
        <topology evidence="1 10">Multi-pass membrane protein</topology>
    </subcellularLocation>
</comment>
<dbReference type="Pfam" id="PF00593">
    <property type="entry name" value="TonB_dep_Rec_b-barrel"/>
    <property type="match status" value="1"/>
</dbReference>
<reference evidence="14 15" key="1">
    <citation type="submission" date="2020-07" db="EMBL/GenBank/DDBJ databases">
        <title>Taxonomic revisions and descriptions of new bacterial species based on genomic comparisons in the high-G+C-content subgroup of the family Alcaligenaceae.</title>
        <authorList>
            <person name="Szabo A."/>
            <person name="Felfoldi T."/>
        </authorList>
    </citation>
    <scope>NUCLEOTIDE SEQUENCE [LARGE SCALE GENOMIC DNA]</scope>
    <source>
        <strain evidence="14 15">LMG 24012</strain>
    </source>
</reference>
<evidence type="ECO:0000256" key="4">
    <source>
        <dbReference type="ARBA" id="ARBA00022452"/>
    </source>
</evidence>
<comment type="caution">
    <text evidence="14">The sequence shown here is derived from an EMBL/GenBank/DDBJ whole genome shotgun (WGS) entry which is preliminary data.</text>
</comment>
<keyword evidence="9 10" id="KW-0998">Cell outer membrane</keyword>
<name>A0A853FXC0_9BURK</name>
<dbReference type="InterPro" id="IPR010105">
    <property type="entry name" value="TonB_sidphr_rcpt"/>
</dbReference>
<dbReference type="Gene3D" id="2.170.130.10">
    <property type="entry name" value="TonB-dependent receptor, plug domain"/>
    <property type="match status" value="1"/>
</dbReference>
<dbReference type="NCBIfam" id="TIGR01783">
    <property type="entry name" value="TonB-siderophor"/>
    <property type="match status" value="1"/>
</dbReference>
<dbReference type="PANTHER" id="PTHR32552:SF84">
    <property type="entry name" value="TONB-DEPENDENT RECEPTOR-RELATED"/>
    <property type="match status" value="1"/>
</dbReference>
<feature type="domain" description="TonB-dependent receptor plug" evidence="13">
    <location>
        <begin position="51"/>
        <end position="154"/>
    </location>
</feature>
<evidence type="ECO:0000256" key="2">
    <source>
        <dbReference type="ARBA" id="ARBA00009810"/>
    </source>
</evidence>
<keyword evidence="15" id="KW-1185">Reference proteome</keyword>
<dbReference type="PANTHER" id="PTHR32552">
    <property type="entry name" value="FERRICHROME IRON RECEPTOR-RELATED"/>
    <property type="match status" value="1"/>
</dbReference>
<dbReference type="Gene3D" id="2.40.170.20">
    <property type="entry name" value="TonB-dependent receptor, beta-barrel domain"/>
    <property type="match status" value="1"/>
</dbReference>
<proteinExistence type="inferred from homology"/>
<dbReference type="GO" id="GO:0038023">
    <property type="term" value="F:signaling receptor activity"/>
    <property type="evidence" value="ECO:0007669"/>
    <property type="project" value="InterPro"/>
</dbReference>
<protein>
    <submittedName>
        <fullName evidence="14">TonB-dependent receptor</fullName>
    </submittedName>
</protein>
<evidence type="ECO:0000313" key="14">
    <source>
        <dbReference type="EMBL" id="NYT50675.1"/>
    </source>
</evidence>
<evidence type="ECO:0000259" key="13">
    <source>
        <dbReference type="Pfam" id="PF07715"/>
    </source>
</evidence>
<keyword evidence="7 10" id="KW-0472">Membrane</keyword>